<dbReference type="GO" id="GO:0005737">
    <property type="term" value="C:cytoplasm"/>
    <property type="evidence" value="ECO:0007669"/>
    <property type="project" value="TreeGrafter"/>
</dbReference>
<evidence type="ECO:0000256" key="2">
    <source>
        <dbReference type="ARBA" id="ARBA00007647"/>
    </source>
</evidence>
<dbReference type="PROSITE" id="PS50181">
    <property type="entry name" value="FBOX"/>
    <property type="match status" value="1"/>
</dbReference>
<dbReference type="Gene3D" id="1.20.1280.50">
    <property type="match status" value="1"/>
</dbReference>
<dbReference type="InterPro" id="IPR008166">
    <property type="entry name" value="Glyco_transf_92"/>
</dbReference>
<sequence>MVDMDLKGDAISELPDAVLHQILSFLSTRESVRTSVLSTRWRSLWSAVPSLHFYQEEFPRRESLLELVERAWAARDADVTIITFRLVVSENIDRCYVGRWLENAAERNVEEAEVEVPVGSGHDGSGIVPDSLLRCQSLRSLKLVLPLWKVVFDDGAVGPGSLTTMHLKGIQSCKSSLGTLISSCPVLQELRLEDCYFDLLKITANELKCLTVSRCIFDAYNEVVISTPKLLSFHYTSGKAQGCFIRDMANLVDASIVLFNLSPQNSSVRAWSGSEIFKGLSHASSLTITYLGNQRLSVEEHLQYLPIYLNLKYLRLNILFSRECMEAIAYMLKHMPDLEILVVHNELVWYSIIEEHISWTSKQLTGGMLNRLKEIQLGNFGSSNHETEFIEFLVKNGRIAQDHDGSSLHQNTSSARVSTATMNSRMPLSSSRRGSCEQDELCRCSGWRNALVRRLRMRMEKLKGEKTFFAGVTCNNADMKLFLVSLVLFCSLEELTSDYVVKRALNAVGSAAYLFIQMGAYRGGPNSFAVIGLASKPLHVFAKPRFICEWLPLTFHGDDNSSVTASGQTILPDWGYGRVYTVVVVNCTFSVDVGADGIGGCLVLRATTGGGSDRAAETEERFIAMEEAPGSVNVTMFSTPPKYDCLYCGSPLYGELSPQRVREWIAYHAKLFGLKSHFVIHDAGGVHRDVMEVLRPWMEKGLLTLQDVKEQERFDGYYHNQFLVLNDCLHRYKFMAKWIFVFDMDEFIYLPSETNLEPLLESFSGYTQFTIEQMPMSNTLCQFKDYGNTSRMWGIEKLVYRDARRKVRRDHKYAIQPRSASATGVHLSKNVAGPSLQETGGRIKYFHYHGTLAMRRDPCRELLNATKIFFDNTPYVLDETLRSVAGEVRMFELKMIGPRLAHARE</sequence>
<dbReference type="Pfam" id="PF00646">
    <property type="entry name" value="F-box"/>
    <property type="match status" value="1"/>
</dbReference>
<evidence type="ECO:0000256" key="7">
    <source>
        <dbReference type="ARBA" id="ARBA00023136"/>
    </source>
</evidence>
<keyword evidence="7" id="KW-0472">Membrane</keyword>
<dbReference type="AlphaFoldDB" id="A0A9E7FA92"/>
<keyword evidence="4" id="KW-0808">Transferase</keyword>
<evidence type="ECO:0000313" key="10">
    <source>
        <dbReference type="Proteomes" id="UP001055439"/>
    </source>
</evidence>
<dbReference type="Pfam" id="PF23622">
    <property type="entry name" value="LRR_At1g61320_AtMIF1"/>
    <property type="match status" value="1"/>
</dbReference>
<dbReference type="Proteomes" id="UP001055439">
    <property type="component" value="Chromosome 2"/>
</dbReference>
<name>A0A9E7FA92_9LILI</name>
<dbReference type="InterPro" id="IPR001810">
    <property type="entry name" value="F-box_dom"/>
</dbReference>
<dbReference type="GO" id="GO:0016020">
    <property type="term" value="C:membrane"/>
    <property type="evidence" value="ECO:0007669"/>
    <property type="project" value="UniProtKB-SubCell"/>
</dbReference>
<dbReference type="InterPro" id="IPR032675">
    <property type="entry name" value="LRR_dom_sf"/>
</dbReference>
<dbReference type="SUPFAM" id="SSF52047">
    <property type="entry name" value="RNI-like"/>
    <property type="match status" value="1"/>
</dbReference>
<dbReference type="PANTHER" id="PTHR21461:SF12">
    <property type="entry name" value="GALACTAN BETA-1,4-GALACTOSYLTRANSFERASE GALS2"/>
    <property type="match status" value="1"/>
</dbReference>
<dbReference type="Gene3D" id="3.80.10.10">
    <property type="entry name" value="Ribonuclease Inhibitor"/>
    <property type="match status" value="1"/>
</dbReference>
<keyword evidence="5" id="KW-0812">Transmembrane</keyword>
<evidence type="ECO:0000256" key="6">
    <source>
        <dbReference type="ARBA" id="ARBA00022989"/>
    </source>
</evidence>
<dbReference type="Pfam" id="PF01697">
    <property type="entry name" value="Glyco_transf_92"/>
    <property type="match status" value="1"/>
</dbReference>
<dbReference type="EMBL" id="CP097504">
    <property type="protein sequence ID" value="URD90138.1"/>
    <property type="molecule type" value="Genomic_DNA"/>
</dbReference>
<keyword evidence="6" id="KW-1133">Transmembrane helix</keyword>
<accession>A0A9E7FA92</accession>
<gene>
    <name evidence="9" type="ORF">MUK42_04858</name>
</gene>
<organism evidence="9 10">
    <name type="scientific">Musa troglodytarum</name>
    <name type="common">fe'i banana</name>
    <dbReference type="NCBI Taxonomy" id="320322"/>
    <lineage>
        <taxon>Eukaryota</taxon>
        <taxon>Viridiplantae</taxon>
        <taxon>Streptophyta</taxon>
        <taxon>Embryophyta</taxon>
        <taxon>Tracheophyta</taxon>
        <taxon>Spermatophyta</taxon>
        <taxon>Magnoliopsida</taxon>
        <taxon>Liliopsida</taxon>
        <taxon>Zingiberales</taxon>
        <taxon>Musaceae</taxon>
        <taxon>Musa</taxon>
    </lineage>
</organism>
<evidence type="ECO:0000256" key="5">
    <source>
        <dbReference type="ARBA" id="ARBA00022692"/>
    </source>
</evidence>
<evidence type="ECO:0000256" key="4">
    <source>
        <dbReference type="ARBA" id="ARBA00022679"/>
    </source>
</evidence>
<dbReference type="InterPro" id="IPR036047">
    <property type="entry name" value="F-box-like_dom_sf"/>
</dbReference>
<evidence type="ECO:0000259" key="8">
    <source>
        <dbReference type="PROSITE" id="PS50181"/>
    </source>
</evidence>
<evidence type="ECO:0000256" key="1">
    <source>
        <dbReference type="ARBA" id="ARBA00004167"/>
    </source>
</evidence>
<reference evidence="9" key="1">
    <citation type="submission" date="2022-05" db="EMBL/GenBank/DDBJ databases">
        <title>The Musa troglodytarum L. genome provides insights into the mechanism of non-climacteric behaviour and enrichment of carotenoids.</title>
        <authorList>
            <person name="Wang J."/>
        </authorList>
    </citation>
    <scope>NUCLEOTIDE SEQUENCE</scope>
    <source>
        <tissue evidence="9">Leaf</tissue>
    </source>
</reference>
<evidence type="ECO:0000256" key="3">
    <source>
        <dbReference type="ARBA" id="ARBA00022676"/>
    </source>
</evidence>
<dbReference type="OrthoDB" id="2526284at2759"/>
<dbReference type="PANTHER" id="PTHR21461">
    <property type="entry name" value="GLYCOSYLTRANSFERASE FAMILY 92 PROTEIN"/>
    <property type="match status" value="1"/>
</dbReference>
<keyword evidence="10" id="KW-1185">Reference proteome</keyword>
<feature type="domain" description="F-box" evidence="8">
    <location>
        <begin position="8"/>
        <end position="57"/>
    </location>
</feature>
<protein>
    <submittedName>
        <fullName evidence="9">F-box domain containing protein</fullName>
    </submittedName>
</protein>
<evidence type="ECO:0000313" key="9">
    <source>
        <dbReference type="EMBL" id="URD90138.1"/>
    </source>
</evidence>
<comment type="subcellular location">
    <subcellularLocation>
        <location evidence="1">Membrane</location>
        <topology evidence="1">Single-pass membrane protein</topology>
    </subcellularLocation>
</comment>
<dbReference type="InterPro" id="IPR055357">
    <property type="entry name" value="LRR_At1g61320_AtMIF1"/>
</dbReference>
<dbReference type="CDD" id="cd22160">
    <property type="entry name" value="F-box_AtFBL13-like"/>
    <property type="match status" value="1"/>
</dbReference>
<dbReference type="GO" id="GO:0016757">
    <property type="term" value="F:glycosyltransferase activity"/>
    <property type="evidence" value="ECO:0007669"/>
    <property type="project" value="UniProtKB-KW"/>
</dbReference>
<proteinExistence type="inferred from homology"/>
<dbReference type="SUPFAM" id="SSF81383">
    <property type="entry name" value="F-box domain"/>
    <property type="match status" value="1"/>
</dbReference>
<keyword evidence="3" id="KW-0328">Glycosyltransferase</keyword>
<dbReference type="InterPro" id="IPR053781">
    <property type="entry name" value="F-box_AtFBL13-like"/>
</dbReference>
<comment type="similarity">
    <text evidence="2">Belongs to the glycosyltransferase 92 family.</text>
</comment>
<dbReference type="SMART" id="SM00256">
    <property type="entry name" value="FBOX"/>
    <property type="match status" value="1"/>
</dbReference>